<dbReference type="Proteomes" id="UP000297739">
    <property type="component" value="Unassembled WGS sequence"/>
</dbReference>
<evidence type="ECO:0000256" key="2">
    <source>
        <dbReference type="SAM" id="Phobius"/>
    </source>
</evidence>
<gene>
    <name evidence="3" type="ORF">E5J99_05670</name>
</gene>
<evidence type="ECO:0000313" key="3">
    <source>
        <dbReference type="EMBL" id="TGE18026.1"/>
    </source>
</evidence>
<proteinExistence type="predicted"/>
<comment type="caution">
    <text evidence="3">The sequence shown here is derived from an EMBL/GenBank/DDBJ whole genome shotgun (WGS) entry which is preliminary data.</text>
</comment>
<feature type="transmembrane region" description="Helical" evidence="2">
    <location>
        <begin position="43"/>
        <end position="63"/>
    </location>
</feature>
<keyword evidence="2" id="KW-0472">Membrane</keyword>
<feature type="compositionally biased region" description="Low complexity" evidence="1">
    <location>
        <begin position="110"/>
        <end position="132"/>
    </location>
</feature>
<keyword evidence="2" id="KW-1133">Transmembrane helix</keyword>
<name>A0A4Z0PNY0_9BACT</name>
<dbReference type="EMBL" id="SRLD01000008">
    <property type="protein sequence ID" value="TGE18026.1"/>
    <property type="molecule type" value="Genomic_DNA"/>
</dbReference>
<dbReference type="RefSeq" id="WP_135496757.1">
    <property type="nucleotide sequence ID" value="NZ_SRLD01000008.1"/>
</dbReference>
<accession>A0A4Z0PNY0</accession>
<evidence type="ECO:0000256" key="1">
    <source>
        <dbReference type="SAM" id="MobiDB-lite"/>
    </source>
</evidence>
<keyword evidence="4" id="KW-1185">Reference proteome</keyword>
<dbReference type="AlphaFoldDB" id="A0A4Z0PNY0"/>
<protein>
    <submittedName>
        <fullName evidence="3">Uncharacterized protein</fullName>
    </submittedName>
</protein>
<evidence type="ECO:0000313" key="4">
    <source>
        <dbReference type="Proteomes" id="UP000297739"/>
    </source>
</evidence>
<dbReference type="OrthoDB" id="849204at2"/>
<organism evidence="3 4">
    <name type="scientific">Hymenobacter elongatus</name>
    <dbReference type="NCBI Taxonomy" id="877208"/>
    <lineage>
        <taxon>Bacteria</taxon>
        <taxon>Pseudomonadati</taxon>
        <taxon>Bacteroidota</taxon>
        <taxon>Cytophagia</taxon>
        <taxon>Cytophagales</taxon>
        <taxon>Hymenobacteraceae</taxon>
        <taxon>Hymenobacter</taxon>
    </lineage>
</organism>
<feature type="region of interest" description="Disordered" evidence="1">
    <location>
        <begin position="74"/>
        <end position="132"/>
    </location>
</feature>
<feature type="compositionally biased region" description="Polar residues" evidence="1">
    <location>
        <begin position="74"/>
        <end position="91"/>
    </location>
</feature>
<reference evidence="3 4" key="1">
    <citation type="submission" date="2019-04" db="EMBL/GenBank/DDBJ databases">
        <authorList>
            <person name="Feng G."/>
            <person name="Zhang J."/>
            <person name="Zhu H."/>
        </authorList>
    </citation>
    <scope>NUCLEOTIDE SEQUENCE [LARGE SCALE GENOMIC DNA]</scope>
    <source>
        <strain evidence="3 4">JCM 17223</strain>
    </source>
</reference>
<feature type="compositionally biased region" description="Polar residues" evidence="1">
    <location>
        <begin position="99"/>
        <end position="109"/>
    </location>
</feature>
<sequence length="286" mass="29547">MQPEDIDKLFRNQLQHHAPTPPAYLWEQLEAEIQPARKRPAMWLYAAAAMVALLIVAGGAWLLHTPAFAPTTGTLATSSPLKPSRNQQPTAVGTPKNPAGTQATADNGFSSSPSVAQVASPKKAPSAMPAPAPAVAASKQEPLVAGIISPEPKPARTAHLNSHPTKATTPASVATLAMAAASSAATARPERPAAPAVAAVVPPLPSAAQAGAIEVEVHRGPEAAPAVAAVDAPQLYESHSHLKNLFHKAKSAVKEGRVGIPKVDLPETVTVQVNVFNHSATKVIQL</sequence>
<keyword evidence="2" id="KW-0812">Transmembrane</keyword>